<evidence type="ECO:0000259" key="1">
    <source>
        <dbReference type="PROSITE" id="PS50908"/>
    </source>
</evidence>
<name>A0A8J2RN54_9CRUS</name>
<dbReference type="OrthoDB" id="10045773at2759"/>
<accession>A0A8J2RN54</accession>
<dbReference type="Proteomes" id="UP000789390">
    <property type="component" value="Unassembled WGS sequence"/>
</dbReference>
<dbReference type="InterPro" id="IPR016135">
    <property type="entry name" value="UBQ-conjugating_enzyme/RWD"/>
</dbReference>
<organism evidence="2 3">
    <name type="scientific">Daphnia galeata</name>
    <dbReference type="NCBI Taxonomy" id="27404"/>
    <lineage>
        <taxon>Eukaryota</taxon>
        <taxon>Metazoa</taxon>
        <taxon>Ecdysozoa</taxon>
        <taxon>Arthropoda</taxon>
        <taxon>Crustacea</taxon>
        <taxon>Branchiopoda</taxon>
        <taxon>Diplostraca</taxon>
        <taxon>Cladocera</taxon>
        <taxon>Anomopoda</taxon>
        <taxon>Daphniidae</taxon>
        <taxon>Daphnia</taxon>
    </lineage>
</organism>
<feature type="domain" description="RWD" evidence="1">
    <location>
        <begin position="8"/>
        <end position="110"/>
    </location>
</feature>
<evidence type="ECO:0000313" key="3">
    <source>
        <dbReference type="Proteomes" id="UP000789390"/>
    </source>
</evidence>
<dbReference type="AlphaFoldDB" id="A0A8J2RN54"/>
<comment type="caution">
    <text evidence="2">The sequence shown here is derived from an EMBL/GenBank/DDBJ whole genome shotgun (WGS) entry which is preliminary data.</text>
</comment>
<keyword evidence="3" id="KW-1185">Reference proteome</keyword>
<dbReference type="EMBL" id="CAKKLH010000088">
    <property type="protein sequence ID" value="CAH0102598.1"/>
    <property type="molecule type" value="Genomic_DNA"/>
</dbReference>
<dbReference type="SMART" id="SM00591">
    <property type="entry name" value="RWD"/>
    <property type="match status" value="1"/>
</dbReference>
<dbReference type="InterPro" id="IPR042770">
    <property type="entry name" value="RWDD4"/>
</dbReference>
<dbReference type="InterPro" id="IPR006575">
    <property type="entry name" value="RWD_dom"/>
</dbReference>
<gene>
    <name evidence="2" type="ORF">DGAL_LOCUS5018</name>
</gene>
<reference evidence="2" key="1">
    <citation type="submission" date="2021-11" db="EMBL/GenBank/DDBJ databases">
        <authorList>
            <person name="Schell T."/>
        </authorList>
    </citation>
    <scope>NUCLEOTIDE SEQUENCE</scope>
    <source>
        <strain evidence="2">M5</strain>
    </source>
</reference>
<protein>
    <recommendedName>
        <fullName evidence="1">RWD domain-containing protein</fullName>
    </recommendedName>
</protein>
<sequence>MNSENQDEELEVLRSIYEGDGSFRELNHKSFQYKYGIEGEPHSFVLEISWPESYPESLPDINLDAFYNKHMKTHVKDNIKSKVLKEADANVGSAMTYTLIEWVKENLEELLIDQPSNLDTSISVANLDIEEKVEHLCKDNKERRTGLTKAQKRRQWDRMDGKGEKIRGYDWVDKKLDLGSGVSPDKTELRQDLETTPTGVDFTPTRRELTSTRLDFTPKTRFSPESTAMQQVSSLIFVYLVSCLSTRASALPKTFLNVF</sequence>
<dbReference type="Gene3D" id="3.10.110.10">
    <property type="entry name" value="Ubiquitin Conjugating Enzyme"/>
    <property type="match status" value="1"/>
</dbReference>
<dbReference type="SUPFAM" id="SSF54495">
    <property type="entry name" value="UBC-like"/>
    <property type="match status" value="1"/>
</dbReference>
<dbReference type="Pfam" id="PF05773">
    <property type="entry name" value="RWD"/>
    <property type="match status" value="1"/>
</dbReference>
<proteinExistence type="predicted"/>
<dbReference type="PANTHER" id="PTHR21275:SF1">
    <property type="entry name" value="RWD DOMAIN-CONTAINING PROTEIN 4"/>
    <property type="match status" value="1"/>
</dbReference>
<evidence type="ECO:0000313" key="2">
    <source>
        <dbReference type="EMBL" id="CAH0102598.1"/>
    </source>
</evidence>
<dbReference type="PANTHER" id="PTHR21275">
    <property type="entry name" value="RWD DOMAIN-CONTAINING PROTEIN 4"/>
    <property type="match status" value="1"/>
</dbReference>
<dbReference type="CDD" id="cd23817">
    <property type="entry name" value="RWD-RWDD4"/>
    <property type="match status" value="1"/>
</dbReference>
<dbReference type="PROSITE" id="PS50908">
    <property type="entry name" value="RWD"/>
    <property type="match status" value="1"/>
</dbReference>